<dbReference type="SUPFAM" id="SSF53448">
    <property type="entry name" value="Nucleotide-diphospho-sugar transferases"/>
    <property type="match status" value="1"/>
</dbReference>
<dbReference type="PANTHER" id="PTHR21485:SF6">
    <property type="entry name" value="N-ACYLNEURAMINATE CYTIDYLYLTRANSFERASE-RELATED"/>
    <property type="match status" value="1"/>
</dbReference>
<dbReference type="RefSeq" id="WP_349241184.1">
    <property type="nucleotide sequence ID" value="NZ_JAVTTO010000002.1"/>
</dbReference>
<name>A0ABU3LE49_9FLAO</name>
<dbReference type="Pfam" id="PF02348">
    <property type="entry name" value="CTP_transf_3"/>
    <property type="match status" value="1"/>
</dbReference>
<keyword evidence="2" id="KW-1185">Reference proteome</keyword>
<sequence length="232" mass="26278">MNILGIIPARGGSKGVPNKNIKLLDGRPLLAYTSEIALASKQLSKVILSSEDQRIIDVAKDLQIEVPFVRPKHLAEDNTPTLPVLLHVLDFYEAQDIHFDAVCILQVTTPFRTVAFLDQALKKFKETSIDSLVSVLEIPHEYNPHWAFIHNDDNMLKIATGDEQIISRRQELPKAFHRDGSIYITRTNILKERKSLFGDTIGYIESSKDTYVNIDTLSDWEKAEELAIQLNK</sequence>
<organism evidence="1 2">
    <name type="scientific">Asprobacillus argus</name>
    <dbReference type="NCBI Taxonomy" id="3076534"/>
    <lineage>
        <taxon>Bacteria</taxon>
        <taxon>Pseudomonadati</taxon>
        <taxon>Bacteroidota</taxon>
        <taxon>Flavobacteriia</taxon>
        <taxon>Flavobacteriales</taxon>
        <taxon>Flavobacteriaceae</taxon>
        <taxon>Asprobacillus</taxon>
    </lineage>
</organism>
<keyword evidence="1" id="KW-0548">Nucleotidyltransferase</keyword>
<reference evidence="1 2" key="1">
    <citation type="submission" date="2023-09" db="EMBL/GenBank/DDBJ databases">
        <title>Novel taxa isolated from Blanes Bay.</title>
        <authorList>
            <person name="Rey-Velasco X."/>
            <person name="Lucena T."/>
        </authorList>
    </citation>
    <scope>NUCLEOTIDE SEQUENCE [LARGE SCALE GENOMIC DNA]</scope>
    <source>
        <strain evidence="1 2">S356</strain>
    </source>
</reference>
<evidence type="ECO:0000313" key="2">
    <source>
        <dbReference type="Proteomes" id="UP001257277"/>
    </source>
</evidence>
<dbReference type="GO" id="GO:0016779">
    <property type="term" value="F:nucleotidyltransferase activity"/>
    <property type="evidence" value="ECO:0007669"/>
    <property type="project" value="UniProtKB-KW"/>
</dbReference>
<dbReference type="CDD" id="cd02513">
    <property type="entry name" value="CMP-NeuAc_Synthase"/>
    <property type="match status" value="1"/>
</dbReference>
<comment type="caution">
    <text evidence="1">The sequence shown here is derived from an EMBL/GenBank/DDBJ whole genome shotgun (WGS) entry which is preliminary data.</text>
</comment>
<dbReference type="InterPro" id="IPR003329">
    <property type="entry name" value="Cytidylyl_trans"/>
</dbReference>
<dbReference type="PANTHER" id="PTHR21485">
    <property type="entry name" value="HAD SUPERFAMILY MEMBERS CMAS AND KDSC"/>
    <property type="match status" value="1"/>
</dbReference>
<accession>A0ABU3LE49</accession>
<proteinExistence type="predicted"/>
<dbReference type="EMBL" id="JAVTTO010000002">
    <property type="protein sequence ID" value="MDT7831930.1"/>
    <property type="molecule type" value="Genomic_DNA"/>
</dbReference>
<dbReference type="InterPro" id="IPR029044">
    <property type="entry name" value="Nucleotide-diphossugar_trans"/>
</dbReference>
<keyword evidence="1" id="KW-0808">Transferase</keyword>
<dbReference type="InterPro" id="IPR050793">
    <property type="entry name" value="CMP-NeuNAc_synthase"/>
</dbReference>
<dbReference type="EC" id="2.7.7.-" evidence="1"/>
<gene>
    <name evidence="1" type="ORF">RQM59_06030</name>
</gene>
<evidence type="ECO:0000313" key="1">
    <source>
        <dbReference type="EMBL" id="MDT7831930.1"/>
    </source>
</evidence>
<dbReference type="Gene3D" id="3.90.550.10">
    <property type="entry name" value="Spore Coat Polysaccharide Biosynthesis Protein SpsA, Chain A"/>
    <property type="match status" value="1"/>
</dbReference>
<dbReference type="Proteomes" id="UP001257277">
    <property type="component" value="Unassembled WGS sequence"/>
</dbReference>
<protein>
    <submittedName>
        <fullName evidence="1">Acylneuraminate cytidylyltransferase family protein</fullName>
        <ecNumber evidence="1">2.7.7.-</ecNumber>
    </submittedName>
</protein>